<dbReference type="RefSeq" id="WP_119762672.1">
    <property type="nucleotide sequence ID" value="NZ_QYUM01000003.1"/>
</dbReference>
<name>A0A418WLW3_9SPHN</name>
<comment type="caution">
    <text evidence="1">The sequence shown here is derived from an EMBL/GenBank/DDBJ whole genome shotgun (WGS) entry which is preliminary data.</text>
</comment>
<proteinExistence type="predicted"/>
<evidence type="ECO:0000313" key="2">
    <source>
        <dbReference type="Proteomes" id="UP000286100"/>
    </source>
</evidence>
<organism evidence="1 2">
    <name type="scientific">Sphingomonas cavernae</name>
    <dbReference type="NCBI Taxonomy" id="2320861"/>
    <lineage>
        <taxon>Bacteria</taxon>
        <taxon>Pseudomonadati</taxon>
        <taxon>Pseudomonadota</taxon>
        <taxon>Alphaproteobacteria</taxon>
        <taxon>Sphingomonadales</taxon>
        <taxon>Sphingomonadaceae</taxon>
        <taxon>Sphingomonas</taxon>
    </lineage>
</organism>
<dbReference type="SUPFAM" id="SSF69118">
    <property type="entry name" value="AhpD-like"/>
    <property type="match status" value="1"/>
</dbReference>
<protein>
    <submittedName>
        <fullName evidence="1">Uncharacterized protein</fullName>
    </submittedName>
</protein>
<keyword evidence="2" id="KW-1185">Reference proteome</keyword>
<dbReference type="Proteomes" id="UP000286100">
    <property type="component" value="Unassembled WGS sequence"/>
</dbReference>
<gene>
    <name evidence="1" type="ORF">D3876_12640</name>
</gene>
<accession>A0A418WLW3</accession>
<dbReference type="InterPro" id="IPR029032">
    <property type="entry name" value="AhpD-like"/>
</dbReference>
<dbReference type="AlphaFoldDB" id="A0A418WLW3"/>
<reference evidence="1 2" key="1">
    <citation type="submission" date="2018-09" db="EMBL/GenBank/DDBJ databases">
        <authorList>
            <person name="Zhu H."/>
        </authorList>
    </citation>
    <scope>NUCLEOTIDE SEQUENCE [LARGE SCALE GENOMIC DNA]</scope>
    <source>
        <strain evidence="1 2">K2R01-6</strain>
    </source>
</reference>
<sequence length="123" mass="13553">MAYLDLANSITVPTIPATRMRAVTAATATFSACEWTIVELARHDSPASLYEPGRGRRLVETIFGIRRANPLADPRLEALRRMAVLLRRGLARLSPDEIARFLGFGFSQGHLAVLEQHVAKAAR</sequence>
<dbReference type="OrthoDB" id="7449825at2"/>
<dbReference type="EMBL" id="QYUM01000003">
    <property type="protein sequence ID" value="RJF90995.1"/>
    <property type="molecule type" value="Genomic_DNA"/>
</dbReference>
<evidence type="ECO:0000313" key="1">
    <source>
        <dbReference type="EMBL" id="RJF90995.1"/>
    </source>
</evidence>